<reference evidence="8" key="1">
    <citation type="submission" date="2021-11" db="EMBL/GenBank/DDBJ databases">
        <title>Streptomyces corallinus and Kineosporia corallina sp. nov., two new coral-derived marine actinobacteria.</title>
        <authorList>
            <person name="Buangrab K."/>
            <person name="Sutthacheep M."/>
            <person name="Yeemin T."/>
            <person name="Harunari E."/>
            <person name="Igarashi Y."/>
            <person name="Sripreechasak P."/>
            <person name="Kanchanasin P."/>
            <person name="Tanasupawat S."/>
            <person name="Phongsopitanun W."/>
        </authorList>
    </citation>
    <scope>NUCLEOTIDE SEQUENCE</scope>
    <source>
        <strain evidence="8">JCM 31032</strain>
    </source>
</reference>
<dbReference type="InterPro" id="IPR013249">
    <property type="entry name" value="RNA_pol_sigma70_r4_t2"/>
</dbReference>
<comment type="similarity">
    <text evidence="1">Belongs to the sigma-70 factor family. ECF subfamily.</text>
</comment>
<dbReference type="GO" id="GO:0003677">
    <property type="term" value="F:DNA binding"/>
    <property type="evidence" value="ECO:0007669"/>
    <property type="project" value="UniProtKB-KW"/>
</dbReference>
<dbReference type="PANTHER" id="PTHR43133:SF50">
    <property type="entry name" value="ECF RNA POLYMERASE SIGMA FACTOR SIGM"/>
    <property type="match status" value="1"/>
</dbReference>
<evidence type="ECO:0000256" key="4">
    <source>
        <dbReference type="ARBA" id="ARBA00023125"/>
    </source>
</evidence>
<feature type="domain" description="RNA polymerase sigma factor 70 region 4 type 2" evidence="7">
    <location>
        <begin position="107"/>
        <end position="159"/>
    </location>
</feature>
<evidence type="ECO:0000259" key="7">
    <source>
        <dbReference type="Pfam" id="PF08281"/>
    </source>
</evidence>
<protein>
    <submittedName>
        <fullName evidence="8">SigE family RNA polymerase sigma factor</fullName>
    </submittedName>
</protein>
<dbReference type="GO" id="GO:0006352">
    <property type="term" value="P:DNA-templated transcription initiation"/>
    <property type="evidence" value="ECO:0007669"/>
    <property type="project" value="InterPro"/>
</dbReference>
<dbReference type="InterPro" id="IPR007627">
    <property type="entry name" value="RNA_pol_sigma70_r2"/>
</dbReference>
<dbReference type="Gene3D" id="1.10.10.10">
    <property type="entry name" value="Winged helix-like DNA-binding domain superfamily/Winged helix DNA-binding domain"/>
    <property type="match status" value="1"/>
</dbReference>
<dbReference type="NCBIfam" id="TIGR02983">
    <property type="entry name" value="SigE-fam_strep"/>
    <property type="match status" value="1"/>
</dbReference>
<dbReference type="InterPro" id="IPR039425">
    <property type="entry name" value="RNA_pol_sigma-70-like"/>
</dbReference>
<dbReference type="EMBL" id="JAJOMB010000007">
    <property type="protein sequence ID" value="MCD5312380.1"/>
    <property type="molecule type" value="Genomic_DNA"/>
</dbReference>
<dbReference type="RefSeq" id="WP_231442521.1">
    <property type="nucleotide sequence ID" value="NZ_JAJOMB010000007.1"/>
</dbReference>
<dbReference type="Gene3D" id="1.10.1740.10">
    <property type="match status" value="1"/>
</dbReference>
<dbReference type="GO" id="GO:0016987">
    <property type="term" value="F:sigma factor activity"/>
    <property type="evidence" value="ECO:0007669"/>
    <property type="project" value="UniProtKB-KW"/>
</dbReference>
<evidence type="ECO:0000256" key="3">
    <source>
        <dbReference type="ARBA" id="ARBA00023082"/>
    </source>
</evidence>
<dbReference type="InterPro" id="IPR013324">
    <property type="entry name" value="RNA_pol_sigma_r3/r4-like"/>
</dbReference>
<comment type="caution">
    <text evidence="8">The sequence shown here is derived from an EMBL/GenBank/DDBJ whole genome shotgun (WGS) entry which is preliminary data.</text>
</comment>
<evidence type="ECO:0000256" key="2">
    <source>
        <dbReference type="ARBA" id="ARBA00023015"/>
    </source>
</evidence>
<dbReference type="SUPFAM" id="SSF88659">
    <property type="entry name" value="Sigma3 and sigma4 domains of RNA polymerase sigma factors"/>
    <property type="match status" value="1"/>
</dbReference>
<evidence type="ECO:0000313" key="8">
    <source>
        <dbReference type="EMBL" id="MCD5312380.1"/>
    </source>
</evidence>
<dbReference type="InterPro" id="IPR014284">
    <property type="entry name" value="RNA_pol_sigma-70_dom"/>
</dbReference>
<dbReference type="CDD" id="cd06171">
    <property type="entry name" value="Sigma70_r4"/>
    <property type="match status" value="1"/>
</dbReference>
<gene>
    <name evidence="8" type="ORF">LR394_15840</name>
</gene>
<sequence>MRASTRDEEFLTFVREHRTELVRTAVLLTAGDRDLAEDLVQTTLTQLYVRWDSFRQARNPGGYARRSLVNALIDEKRRPWRREQATDELPEDTVLPFDQIDSSLRTEALYAALAELPPRQRAVLVLRYFHDLSVEETAETLSCSGGTVKSQAKRALDKLRARMTEQLSPSYRGNGAYHA</sequence>
<dbReference type="Pfam" id="PF04542">
    <property type="entry name" value="Sigma70_r2"/>
    <property type="match status" value="1"/>
</dbReference>
<dbReference type="SUPFAM" id="SSF88946">
    <property type="entry name" value="Sigma2 domain of RNA polymerase sigma factors"/>
    <property type="match status" value="1"/>
</dbReference>
<evidence type="ECO:0000313" key="9">
    <source>
        <dbReference type="Proteomes" id="UP001138997"/>
    </source>
</evidence>
<keyword evidence="4" id="KW-0238">DNA-binding</keyword>
<dbReference type="InterPro" id="IPR013325">
    <property type="entry name" value="RNA_pol_sigma_r2"/>
</dbReference>
<dbReference type="AlphaFoldDB" id="A0A9X1NE39"/>
<keyword evidence="9" id="KW-1185">Reference proteome</keyword>
<keyword evidence="3" id="KW-0731">Sigma factor</keyword>
<dbReference type="PANTHER" id="PTHR43133">
    <property type="entry name" value="RNA POLYMERASE ECF-TYPE SIGMA FACTO"/>
    <property type="match status" value="1"/>
</dbReference>
<dbReference type="InterPro" id="IPR014325">
    <property type="entry name" value="RNA_pol_sigma-E_actinobac"/>
</dbReference>
<keyword evidence="5" id="KW-0804">Transcription</keyword>
<organism evidence="8 9">
    <name type="scientific">Kineosporia babensis</name>
    <dbReference type="NCBI Taxonomy" id="499548"/>
    <lineage>
        <taxon>Bacteria</taxon>
        <taxon>Bacillati</taxon>
        <taxon>Actinomycetota</taxon>
        <taxon>Actinomycetes</taxon>
        <taxon>Kineosporiales</taxon>
        <taxon>Kineosporiaceae</taxon>
        <taxon>Kineosporia</taxon>
    </lineage>
</organism>
<dbReference type="NCBIfam" id="TIGR02937">
    <property type="entry name" value="sigma70-ECF"/>
    <property type="match status" value="1"/>
</dbReference>
<feature type="domain" description="RNA polymerase sigma-70 region 2" evidence="6">
    <location>
        <begin position="13"/>
        <end position="81"/>
    </location>
</feature>
<keyword evidence="2" id="KW-0805">Transcription regulation</keyword>
<name>A0A9X1NE39_9ACTN</name>
<dbReference type="Pfam" id="PF08281">
    <property type="entry name" value="Sigma70_r4_2"/>
    <property type="match status" value="1"/>
</dbReference>
<dbReference type="Proteomes" id="UP001138997">
    <property type="component" value="Unassembled WGS sequence"/>
</dbReference>
<evidence type="ECO:0000256" key="5">
    <source>
        <dbReference type="ARBA" id="ARBA00023163"/>
    </source>
</evidence>
<dbReference type="InterPro" id="IPR036388">
    <property type="entry name" value="WH-like_DNA-bd_sf"/>
</dbReference>
<accession>A0A9X1NE39</accession>
<evidence type="ECO:0000256" key="1">
    <source>
        <dbReference type="ARBA" id="ARBA00010641"/>
    </source>
</evidence>
<evidence type="ECO:0000259" key="6">
    <source>
        <dbReference type="Pfam" id="PF04542"/>
    </source>
</evidence>
<proteinExistence type="inferred from homology"/>